<evidence type="ECO:0000256" key="1">
    <source>
        <dbReference type="ARBA" id="ARBA00022729"/>
    </source>
</evidence>
<dbReference type="GO" id="GO:0055085">
    <property type="term" value="P:transmembrane transport"/>
    <property type="evidence" value="ECO:0007669"/>
    <property type="project" value="InterPro"/>
</dbReference>
<dbReference type="Gene3D" id="3.40.190.10">
    <property type="entry name" value="Periplasmic binding protein-like II"/>
    <property type="match status" value="1"/>
</dbReference>
<dbReference type="EMBL" id="LJZQ01000001">
    <property type="protein sequence ID" value="KPQ30699.1"/>
    <property type="molecule type" value="Genomic_DNA"/>
</dbReference>
<dbReference type="PATRIC" id="fig|1305731.5.peg.1594"/>
<dbReference type="GO" id="GO:0031317">
    <property type="term" value="C:tripartite ATP-independent periplasmic transporter complex"/>
    <property type="evidence" value="ECO:0007669"/>
    <property type="project" value="InterPro"/>
</dbReference>
<gene>
    <name evidence="4" type="ORF">HLUCCX14_01100</name>
</gene>
<feature type="binding site" evidence="2">
    <location>
        <position position="159"/>
    </location>
    <ligand>
        <name>substrate</name>
    </ligand>
</feature>
<dbReference type="InterPro" id="IPR018389">
    <property type="entry name" value="DctP_fam"/>
</dbReference>
<evidence type="ECO:0000256" key="3">
    <source>
        <dbReference type="PIRSR" id="PIRSR039026-2"/>
    </source>
</evidence>
<feature type="binding site" evidence="3">
    <location>
        <position position="218"/>
    </location>
    <ligand>
        <name>Na(+)</name>
        <dbReference type="ChEBI" id="CHEBI:29101"/>
    </ligand>
</feature>
<dbReference type="PIRSF" id="PIRSF039026">
    <property type="entry name" value="SiaP"/>
    <property type="match status" value="1"/>
</dbReference>
<name>A0A0P7YKF8_9GAMM</name>
<dbReference type="GO" id="GO:0046872">
    <property type="term" value="F:metal ion binding"/>
    <property type="evidence" value="ECO:0007669"/>
    <property type="project" value="UniProtKB-KW"/>
</dbReference>
<evidence type="ECO:0000313" key="5">
    <source>
        <dbReference type="Proteomes" id="UP000050416"/>
    </source>
</evidence>
<dbReference type="STRING" id="1305731.GCA_000934705_02913"/>
<dbReference type="Proteomes" id="UP000050416">
    <property type="component" value="Unassembled WGS sequence"/>
</dbReference>
<dbReference type="Gene3D" id="3.40.190.170">
    <property type="entry name" value="Bacterial extracellular solute-binding protein, family 7"/>
    <property type="match status" value="1"/>
</dbReference>
<organism evidence="4 5">
    <name type="scientific">Marinobacter excellens HL-55</name>
    <dbReference type="NCBI Taxonomy" id="1305731"/>
    <lineage>
        <taxon>Bacteria</taxon>
        <taxon>Pseudomonadati</taxon>
        <taxon>Pseudomonadota</taxon>
        <taxon>Gammaproteobacteria</taxon>
        <taxon>Pseudomonadales</taxon>
        <taxon>Marinobacteraceae</taxon>
        <taxon>Marinobacter</taxon>
    </lineage>
</organism>
<protein>
    <submittedName>
        <fullName evidence="4">TRAP-type mannitol/chloroaromatic compound transport system, periplasmic component</fullName>
    </submittedName>
</protein>
<dbReference type="PANTHER" id="PTHR33376:SF5">
    <property type="entry name" value="EXTRACYTOPLASMIC SOLUTE RECEPTOR PROTEIN"/>
    <property type="match status" value="1"/>
</dbReference>
<evidence type="ECO:0000256" key="2">
    <source>
        <dbReference type="PIRSR" id="PIRSR039026-1"/>
    </source>
</evidence>
<dbReference type="CDD" id="cd13604">
    <property type="entry name" value="PBP2_TRAP_ketoacid_lactate_like"/>
    <property type="match status" value="1"/>
</dbReference>
<proteinExistence type="predicted"/>
<accession>A0A0P7YKF8</accession>
<keyword evidence="3" id="KW-0479">Metal-binding</keyword>
<sequence>MSIKQKLSRLTYGITAAAVISGGMISTDVLAAEKVRWQVPLAFPSHLVGLTTPVKHLSENLKAVSGGDIQLRYYEPGELVPPFEIMDSVSTGKYPAGYTWVGYDQGTIAALPLYSGAPFNMEPPAYLAWYYQGEGRDLLEEIYAKRNIHPMLCSIIGPEGAGWFANPIDSLDDIDGLRIRFAGIGGKVLEKLGASVTMIPGGELYQALERGTIDATEFSQPAIDKMLGLDQIIKNYIMPGWHQTLTTSHLLVNKDVWNKLQPETRALIEMGCESATLKGFAESEYAQPTALRDYEKEGVNAQTLPEPVLRELQKVTNEVLDEIAAGDEMFRRVLTSQREFMEHHSIWHNNGYLPRDFYQYD</sequence>
<keyword evidence="1" id="KW-0732">Signal</keyword>
<feature type="binding site" evidence="2">
    <location>
        <position position="180"/>
    </location>
    <ligand>
        <name>substrate</name>
    </ligand>
</feature>
<comment type="caution">
    <text evidence="4">The sequence shown here is derived from an EMBL/GenBank/DDBJ whole genome shotgun (WGS) entry which is preliminary data.</text>
</comment>
<feature type="binding site" evidence="3">
    <location>
        <position position="217"/>
    </location>
    <ligand>
        <name>substrate</name>
    </ligand>
</feature>
<feature type="binding site" evidence="3">
    <location>
        <position position="243"/>
    </location>
    <ligand>
        <name>substrate</name>
    </ligand>
</feature>
<dbReference type="PANTHER" id="PTHR33376">
    <property type="match status" value="1"/>
</dbReference>
<dbReference type="InterPro" id="IPR026289">
    <property type="entry name" value="SBP_TakP-like"/>
</dbReference>
<evidence type="ECO:0000313" key="4">
    <source>
        <dbReference type="EMBL" id="KPQ30699.1"/>
    </source>
</evidence>
<dbReference type="InterPro" id="IPR038404">
    <property type="entry name" value="TRAP_DctP_sf"/>
</dbReference>
<reference evidence="4 5" key="1">
    <citation type="submission" date="2015-09" db="EMBL/GenBank/DDBJ databases">
        <title>Identification and resolution of microdiversity through metagenomic sequencing of parallel consortia.</title>
        <authorList>
            <person name="Nelson W.C."/>
            <person name="Romine M.F."/>
            <person name="Lindemann S.R."/>
        </authorList>
    </citation>
    <scope>NUCLEOTIDE SEQUENCE [LARGE SCALE GENOMIC DNA]</scope>
    <source>
        <strain evidence="4">HL-55</strain>
    </source>
</reference>
<dbReference type="AlphaFoldDB" id="A0A0P7YKF8"/>
<dbReference type="OrthoDB" id="9769667at2"/>
<dbReference type="Pfam" id="PF03480">
    <property type="entry name" value="DctP"/>
    <property type="match status" value="1"/>
</dbReference>